<accession>B9K8W4</accession>
<organism evidence="2 3">
    <name type="scientific">Thermotoga neapolitana (strain ATCC 49049 / DSM 4359 / NBRC 107923 / NS-E)</name>
    <dbReference type="NCBI Taxonomy" id="309803"/>
    <lineage>
        <taxon>Bacteria</taxon>
        <taxon>Thermotogati</taxon>
        <taxon>Thermotogota</taxon>
        <taxon>Thermotogae</taxon>
        <taxon>Thermotogales</taxon>
        <taxon>Thermotogaceae</taxon>
        <taxon>Thermotoga</taxon>
    </lineage>
</organism>
<evidence type="ECO:0000259" key="1">
    <source>
        <dbReference type="Pfam" id="PF01458"/>
    </source>
</evidence>
<feature type="domain" description="SUF system FeS cluster assembly SufBD core" evidence="1">
    <location>
        <begin position="132"/>
        <end position="345"/>
    </location>
</feature>
<dbReference type="PANTHER" id="PTHR43575:SF1">
    <property type="entry name" value="PROTEIN ABCI7, CHLOROPLASTIC"/>
    <property type="match status" value="1"/>
</dbReference>
<dbReference type="PANTHER" id="PTHR43575">
    <property type="entry name" value="PROTEIN ABCI7, CHLOROPLASTIC"/>
    <property type="match status" value="1"/>
</dbReference>
<dbReference type="InterPro" id="IPR037284">
    <property type="entry name" value="SUF_FeS_clus_asmbl_SufBD_sf"/>
</dbReference>
<dbReference type="InterPro" id="IPR055346">
    <property type="entry name" value="Fe-S_cluster_assembly_SufBD"/>
</dbReference>
<dbReference type="InterPro" id="IPR000825">
    <property type="entry name" value="SUF_FeS_clus_asmbl_SufBD_core"/>
</dbReference>
<dbReference type="Pfam" id="PF01458">
    <property type="entry name" value="SUFBD_core"/>
    <property type="match status" value="1"/>
</dbReference>
<dbReference type="GO" id="GO:0016226">
    <property type="term" value="P:iron-sulfur cluster assembly"/>
    <property type="evidence" value="ECO:0007669"/>
    <property type="project" value="InterPro"/>
</dbReference>
<dbReference type="eggNOG" id="COG0719">
    <property type="taxonomic scope" value="Bacteria"/>
</dbReference>
<dbReference type="KEGG" id="tna:CTN_1221"/>
<evidence type="ECO:0000313" key="2">
    <source>
        <dbReference type="EMBL" id="ACM23397.1"/>
    </source>
</evidence>
<name>B9K8W4_THENN</name>
<keyword evidence="3" id="KW-1185">Reference proteome</keyword>
<dbReference type="HOGENOM" id="CLU_026231_2_0_0"/>
<dbReference type="SUPFAM" id="SSF101960">
    <property type="entry name" value="Stabilizer of iron transporter SufD"/>
    <property type="match status" value="1"/>
</dbReference>
<proteinExistence type="predicted"/>
<dbReference type="EMBL" id="CP000916">
    <property type="protein sequence ID" value="ACM23397.1"/>
    <property type="molecule type" value="Genomic_DNA"/>
</dbReference>
<dbReference type="AlphaFoldDB" id="B9K8W4"/>
<sequence>MFDMEKTLVLEHDGERAVIWETPQIFSENDYGYDVLEKALERTEGPLKEWRRKKFLEYKEWGFPKWKRCSLDGMVLPELSFDYVDFDVDTSLLEKLDFEGSHRKFVLLGDTFFTDFRIYGDGKHLIRSEDGVENVLVVVEKEAEIHRISKVRRFRNTVMRILVKRNAALKFINVDLSGGFTFDNVFIVLEEGARLSMRDFRAFGHRKVGYVLVKKSKLSETDMRSYFYQNGTGVTDLLYLMRFEGEEAEGRLKGNGVVDGSGKIVFRGILDVKRGSKNIVAEEVEHTLILSPEARMDAIPSLWVDENDVTASHSASSSSLDENQLFYIMSRGIDEAEAKRLIVRGIFSDLLDELEESIRGDVEDVVNQIV</sequence>
<reference evidence="2 3" key="1">
    <citation type="journal article" date="2009" name="Biosci. Biotechnol. Biochem.">
        <title>WeGAS: a web-based microbial genome annotation system.</title>
        <authorList>
            <person name="Lee D."/>
            <person name="Seo H."/>
            <person name="Park C."/>
            <person name="Park K."/>
        </authorList>
    </citation>
    <scope>NUCLEOTIDE SEQUENCE [LARGE SCALE GENOMIC DNA]</scope>
    <source>
        <strain evidence="3">ATCC 49049 / DSM 4359 / NBRC 107923 / NS-E</strain>
    </source>
</reference>
<evidence type="ECO:0000313" key="3">
    <source>
        <dbReference type="Proteomes" id="UP000000445"/>
    </source>
</evidence>
<dbReference type="STRING" id="309803.CTN_1221"/>
<dbReference type="Proteomes" id="UP000000445">
    <property type="component" value="Chromosome"/>
</dbReference>
<gene>
    <name evidence="2" type="ordered locus">CTN_1221</name>
</gene>
<protein>
    <submittedName>
        <fullName evidence="2">FeS assembly protein SufD</fullName>
    </submittedName>
</protein>